<dbReference type="InterPro" id="IPR011990">
    <property type="entry name" value="TPR-like_helical_dom_sf"/>
</dbReference>
<proteinExistence type="predicted"/>
<protein>
    <recommendedName>
        <fullName evidence="4">Tetratricopeptide repeat protein</fullName>
    </recommendedName>
</protein>
<evidence type="ECO:0000256" key="1">
    <source>
        <dbReference type="SAM" id="MobiDB-lite"/>
    </source>
</evidence>
<feature type="region of interest" description="Disordered" evidence="1">
    <location>
        <begin position="1"/>
        <end position="29"/>
    </location>
</feature>
<dbReference type="RefSeq" id="WP_146407590.1">
    <property type="nucleotide sequence ID" value="NZ_SJPU01000002.1"/>
</dbReference>
<accession>A0A5C6BVB7</accession>
<evidence type="ECO:0000313" key="2">
    <source>
        <dbReference type="EMBL" id="TWU15802.1"/>
    </source>
</evidence>
<gene>
    <name evidence="2" type="ORF">Poly21_30040</name>
</gene>
<feature type="compositionally biased region" description="Low complexity" evidence="1">
    <location>
        <begin position="10"/>
        <end position="20"/>
    </location>
</feature>
<dbReference type="Proteomes" id="UP000319908">
    <property type="component" value="Unassembled WGS sequence"/>
</dbReference>
<sequence length="182" mass="20408">MSAHTQIKTPQQSSASPSSPVRDTSNTATPLHPVIQKAWKLIKQDNYLGAANILVTANRDPQVRNTLGVCLMRAGRAESAVELYRAFVLMPGTLRERPNICNAYKRNFATALFMRGLPSGALAVLKDIREPDHPRAIQLYGAIKEWEKSLPWYRRLDWILNGTEPANCTISLEFEPGEFDFV</sequence>
<reference evidence="2 3" key="1">
    <citation type="journal article" date="2020" name="Antonie Van Leeuwenhoek">
        <title>Rhodopirellula heiligendammensis sp. nov., Rhodopirellula pilleata sp. nov., and Rhodopirellula solitaria sp. nov. isolated from natural or artificial marine surfaces in Northern Germany and California, USA, and emended description of the genus Rhodopirellula.</title>
        <authorList>
            <person name="Kallscheuer N."/>
            <person name="Wiegand S."/>
            <person name="Jogler M."/>
            <person name="Boedeker C."/>
            <person name="Peeters S.H."/>
            <person name="Rast P."/>
            <person name="Heuer A."/>
            <person name="Jetten M.S.M."/>
            <person name="Rohde M."/>
            <person name="Jogler C."/>
        </authorList>
    </citation>
    <scope>NUCLEOTIDE SEQUENCE [LARGE SCALE GENOMIC DNA]</scope>
    <source>
        <strain evidence="2 3">Poly21</strain>
    </source>
</reference>
<name>A0A5C6BVB7_9BACT</name>
<dbReference type="EMBL" id="SJPU01000002">
    <property type="protein sequence ID" value="TWU15802.1"/>
    <property type="molecule type" value="Genomic_DNA"/>
</dbReference>
<dbReference type="OrthoDB" id="273604at2"/>
<evidence type="ECO:0008006" key="4">
    <source>
        <dbReference type="Google" id="ProtNLM"/>
    </source>
</evidence>
<comment type="caution">
    <text evidence="2">The sequence shown here is derived from an EMBL/GenBank/DDBJ whole genome shotgun (WGS) entry which is preliminary data.</text>
</comment>
<organism evidence="2 3">
    <name type="scientific">Allorhodopirellula heiligendammensis</name>
    <dbReference type="NCBI Taxonomy" id="2714739"/>
    <lineage>
        <taxon>Bacteria</taxon>
        <taxon>Pseudomonadati</taxon>
        <taxon>Planctomycetota</taxon>
        <taxon>Planctomycetia</taxon>
        <taxon>Pirellulales</taxon>
        <taxon>Pirellulaceae</taxon>
        <taxon>Allorhodopirellula</taxon>
    </lineage>
</organism>
<dbReference type="SUPFAM" id="SSF48452">
    <property type="entry name" value="TPR-like"/>
    <property type="match status" value="1"/>
</dbReference>
<dbReference type="Gene3D" id="1.25.40.10">
    <property type="entry name" value="Tetratricopeptide repeat domain"/>
    <property type="match status" value="1"/>
</dbReference>
<dbReference type="AlphaFoldDB" id="A0A5C6BVB7"/>
<keyword evidence="3" id="KW-1185">Reference proteome</keyword>
<evidence type="ECO:0000313" key="3">
    <source>
        <dbReference type="Proteomes" id="UP000319908"/>
    </source>
</evidence>